<evidence type="ECO:0000256" key="7">
    <source>
        <dbReference type="ARBA" id="ARBA00022842"/>
    </source>
</evidence>
<proteinExistence type="inferred from homology"/>
<dbReference type="Gene3D" id="2.40.30.10">
    <property type="entry name" value="Translation factors"/>
    <property type="match status" value="2"/>
</dbReference>
<evidence type="ECO:0000259" key="11">
    <source>
        <dbReference type="PROSITE" id="PS51722"/>
    </source>
</evidence>
<dbReference type="InterPro" id="IPR009001">
    <property type="entry name" value="Transl_elong_EF1A/Init_IF2_C"/>
</dbReference>
<keyword evidence="8" id="KW-0648">Protein biosynthesis</keyword>
<feature type="domain" description="Tr-type G" evidence="11">
    <location>
        <begin position="7"/>
        <end position="202"/>
    </location>
</feature>
<dbReference type="Pfam" id="PF09173">
    <property type="entry name" value="eIF2_C"/>
    <property type="match status" value="1"/>
</dbReference>
<dbReference type="InterPro" id="IPR050543">
    <property type="entry name" value="eIF2G"/>
</dbReference>
<evidence type="ECO:0000256" key="3">
    <source>
        <dbReference type="ARBA" id="ARBA00022540"/>
    </source>
</evidence>
<evidence type="ECO:0000256" key="1">
    <source>
        <dbReference type="ARBA" id="ARBA00005388"/>
    </source>
</evidence>
<dbReference type="FunFam" id="3.40.50.300:FF:000065">
    <property type="entry name" value="Eukaryotic translation initiation factor 2 subunit gamma"/>
    <property type="match status" value="1"/>
</dbReference>
<comment type="similarity">
    <text evidence="1">Belongs to the TRAFAC class translation factor GTPase superfamily. Classic translation factor GTPase family. EIF2G subfamily.</text>
</comment>
<dbReference type="InterPro" id="IPR000795">
    <property type="entry name" value="T_Tr_GTP-bd_dom"/>
</dbReference>
<keyword evidence="4" id="KW-0479">Metal-binding</keyword>
<dbReference type="NCBIfam" id="NF003077">
    <property type="entry name" value="PRK04000.1"/>
    <property type="match status" value="1"/>
</dbReference>
<evidence type="ECO:0000256" key="8">
    <source>
        <dbReference type="ARBA" id="ARBA00022917"/>
    </source>
</evidence>
<dbReference type="InterPro" id="IPR027417">
    <property type="entry name" value="P-loop_NTPase"/>
</dbReference>
<dbReference type="SUPFAM" id="SSF52540">
    <property type="entry name" value="P-loop containing nucleoside triphosphate hydrolases"/>
    <property type="match status" value="1"/>
</dbReference>
<dbReference type="PANTHER" id="PTHR42854">
    <property type="entry name" value="EUKARYOTIC TRANSLATION INITIATION FACTOR 2 SUBUNIT 3 FAMILY MEMBER"/>
    <property type="match status" value="1"/>
</dbReference>
<name>A0A075FP08_9EURY</name>
<keyword evidence="3" id="KW-0396">Initiation factor</keyword>
<dbReference type="EMBL" id="KF900392">
    <property type="protein sequence ID" value="AIE93375.1"/>
    <property type="molecule type" value="Genomic_DNA"/>
</dbReference>
<dbReference type="PROSITE" id="PS00301">
    <property type="entry name" value="G_TR_1"/>
    <property type="match status" value="1"/>
</dbReference>
<dbReference type="CDD" id="cd15490">
    <property type="entry name" value="eIF2_gamma_III"/>
    <property type="match status" value="1"/>
</dbReference>
<evidence type="ECO:0000256" key="6">
    <source>
        <dbReference type="ARBA" id="ARBA00022801"/>
    </source>
</evidence>
<dbReference type="CDD" id="cd01888">
    <property type="entry name" value="eIF2_gamma"/>
    <property type="match status" value="1"/>
</dbReference>
<dbReference type="AlphaFoldDB" id="A0A075FP08"/>
<dbReference type="GO" id="GO:0000049">
    <property type="term" value="F:tRNA binding"/>
    <property type="evidence" value="ECO:0007669"/>
    <property type="project" value="InterPro"/>
</dbReference>
<comment type="catalytic activity">
    <reaction evidence="10">
        <text>GTP + H2O = GDP + phosphate + H(+)</text>
        <dbReference type="Rhea" id="RHEA:19669"/>
        <dbReference type="ChEBI" id="CHEBI:15377"/>
        <dbReference type="ChEBI" id="CHEBI:15378"/>
        <dbReference type="ChEBI" id="CHEBI:37565"/>
        <dbReference type="ChEBI" id="CHEBI:43474"/>
        <dbReference type="ChEBI" id="CHEBI:58189"/>
        <dbReference type="EC" id="3.6.5.3"/>
    </reaction>
</comment>
<dbReference type="EC" id="3.6.5.3" evidence="2"/>
<evidence type="ECO:0000256" key="5">
    <source>
        <dbReference type="ARBA" id="ARBA00022741"/>
    </source>
</evidence>
<dbReference type="CDD" id="cd03688">
    <property type="entry name" value="eIF2_gamma_II"/>
    <property type="match status" value="1"/>
</dbReference>
<evidence type="ECO:0000256" key="10">
    <source>
        <dbReference type="ARBA" id="ARBA00048107"/>
    </source>
</evidence>
<dbReference type="InterPro" id="IPR009000">
    <property type="entry name" value="Transl_B-barrel_sf"/>
</dbReference>
<dbReference type="InterPro" id="IPR005225">
    <property type="entry name" value="Small_GTP-bd"/>
</dbReference>
<dbReference type="InterPro" id="IPR031157">
    <property type="entry name" value="G_TR_CS"/>
</dbReference>
<evidence type="ECO:0000256" key="2">
    <source>
        <dbReference type="ARBA" id="ARBA00011986"/>
    </source>
</evidence>
<keyword evidence="7" id="KW-0460">Magnesium</keyword>
<dbReference type="PROSITE" id="PS51722">
    <property type="entry name" value="G_TR_2"/>
    <property type="match status" value="1"/>
</dbReference>
<dbReference type="SUPFAM" id="SSF50465">
    <property type="entry name" value="EF-Tu/eEF-1alpha/eIF2-gamma C-terminal domain"/>
    <property type="match status" value="1"/>
</dbReference>
<evidence type="ECO:0000313" key="12">
    <source>
        <dbReference type="EMBL" id="AIE93375.1"/>
    </source>
</evidence>
<dbReference type="GO" id="GO:0005525">
    <property type="term" value="F:GTP binding"/>
    <property type="evidence" value="ECO:0007669"/>
    <property type="project" value="UniProtKB-KW"/>
</dbReference>
<dbReference type="NCBIfam" id="TIGR00231">
    <property type="entry name" value="small_GTP"/>
    <property type="match status" value="1"/>
</dbReference>
<dbReference type="GO" id="GO:0046872">
    <property type="term" value="F:metal ion binding"/>
    <property type="evidence" value="ECO:0007669"/>
    <property type="project" value="UniProtKB-KW"/>
</dbReference>
<dbReference type="SUPFAM" id="SSF50447">
    <property type="entry name" value="Translation proteins"/>
    <property type="match status" value="1"/>
</dbReference>
<dbReference type="InterPro" id="IPR015256">
    <property type="entry name" value="eIF2g_C"/>
</dbReference>
<dbReference type="GO" id="GO:0005829">
    <property type="term" value="C:cytosol"/>
    <property type="evidence" value="ECO:0007669"/>
    <property type="project" value="TreeGrafter"/>
</dbReference>
<dbReference type="NCBIfam" id="TIGR03680">
    <property type="entry name" value="eif2g_arch"/>
    <property type="match status" value="1"/>
</dbReference>
<dbReference type="InterPro" id="IPR022424">
    <property type="entry name" value="TIF2_gsu"/>
</dbReference>
<dbReference type="PRINTS" id="PR00315">
    <property type="entry name" value="ELONGATNFCT"/>
</dbReference>
<reference evidence="12" key="1">
    <citation type="journal article" date="2014" name="Genome Biol. Evol.">
        <title>Pangenome evidence for extensive interdomain horizontal transfer affecting lineage core and shell genes in uncultured planktonic thaumarchaeota and euryarchaeota.</title>
        <authorList>
            <person name="Deschamps P."/>
            <person name="Zivanovic Y."/>
            <person name="Moreira D."/>
            <person name="Rodriguez-Valera F."/>
            <person name="Lopez-Garcia P."/>
        </authorList>
    </citation>
    <scope>NUCLEOTIDE SEQUENCE</scope>
</reference>
<sequence length="411" mass="43987">MNKLPQQPEVNIGLVGHVDHGKTTLTQALSGTWTDTHSEERKRGISIKLGYADTAFYKTKKGEYYTTGKRPKGTADVAKELCRVISFVDAPGHETLMAVMISGASIMDGALLLIAANEECPQAQTREHLMALEIAGIDNIVVVQNKIDIVSKEQAIKSYEQIKKFLSGTIAENAPIIPVSAHHDVNLDVLIKAIEQFIPTPERDPKSDGIMHIARSFDINRPGSRPNDLKGGVLGGSIVEGTFKIGDKIVVAPGRKVTQGNKVSWEPLVTTISSMKGGGQELTSMHAGGLCGMATPLDPSLTKADELTGQVASREGELPPIWSSIDLDLTLLDEMVAGDGGSADKVRPLQPNEMLMVNSATATSVGVVSKVKGSNATLTLRLPICAPQGGRITLSRRVGARWRLIGYATIK</sequence>
<dbReference type="PANTHER" id="PTHR42854:SF3">
    <property type="entry name" value="EUKARYOTIC TRANSLATION INITIATION FACTOR 2 SUBUNIT 3-RELATED"/>
    <property type="match status" value="1"/>
</dbReference>
<dbReference type="InterPro" id="IPR044127">
    <property type="entry name" value="eIF2g_dom_2"/>
</dbReference>
<keyword evidence="6" id="KW-0378">Hydrolase</keyword>
<dbReference type="Pfam" id="PF00009">
    <property type="entry name" value="GTP_EFTU"/>
    <property type="match status" value="1"/>
</dbReference>
<keyword evidence="9" id="KW-0342">GTP-binding</keyword>
<accession>A0A075FP08</accession>
<evidence type="ECO:0000256" key="4">
    <source>
        <dbReference type="ARBA" id="ARBA00022723"/>
    </source>
</evidence>
<dbReference type="GO" id="GO:0003924">
    <property type="term" value="F:GTPase activity"/>
    <property type="evidence" value="ECO:0007669"/>
    <property type="project" value="InterPro"/>
</dbReference>
<dbReference type="GO" id="GO:0001731">
    <property type="term" value="P:formation of translation preinitiation complex"/>
    <property type="evidence" value="ECO:0007669"/>
    <property type="project" value="TreeGrafter"/>
</dbReference>
<dbReference type="InterPro" id="IPR044128">
    <property type="entry name" value="eIF2g_GTP-bd"/>
</dbReference>
<dbReference type="Gene3D" id="3.40.50.300">
    <property type="entry name" value="P-loop containing nucleotide triphosphate hydrolases"/>
    <property type="match status" value="1"/>
</dbReference>
<protein>
    <recommendedName>
        <fullName evidence="2">protein-synthesizing GTPase</fullName>
        <ecNumber evidence="2">3.6.5.3</ecNumber>
    </recommendedName>
</protein>
<evidence type="ECO:0000256" key="9">
    <source>
        <dbReference type="ARBA" id="ARBA00023134"/>
    </source>
</evidence>
<keyword evidence="5" id="KW-0547">Nucleotide-binding</keyword>
<dbReference type="GO" id="GO:0003743">
    <property type="term" value="F:translation initiation factor activity"/>
    <property type="evidence" value="ECO:0007669"/>
    <property type="project" value="UniProtKB-KW"/>
</dbReference>
<organism evidence="12">
    <name type="scientific">uncultured marine group II/III euryarchaeote AD1000_34_D01</name>
    <dbReference type="NCBI Taxonomy" id="1457757"/>
    <lineage>
        <taxon>Archaea</taxon>
        <taxon>Methanobacteriati</taxon>
        <taxon>Methanobacteriota</taxon>
        <taxon>environmental samples</taxon>
    </lineage>
</organism>